<comment type="caution">
    <text evidence="1">The sequence shown here is derived from an EMBL/GenBank/DDBJ whole genome shotgun (WGS) entry which is preliminary data.</text>
</comment>
<sequence>MFGLDKEAVLYQEAVYVTSPTSCKGDVTNHHQRFESPCSGGVARNRMARDYLQPFSPYGRYYLKVTAQLGSRHTLYDSYLSKVNAFQFYNNLLLSSHSLNCSHTLKGILERISGLAFCCVWCTTSLCTPEECLQVGHPFITCLGSSSCPCVVSLSCSISG</sequence>
<organism evidence="1 2">
    <name type="scientific">Caerostris darwini</name>
    <dbReference type="NCBI Taxonomy" id="1538125"/>
    <lineage>
        <taxon>Eukaryota</taxon>
        <taxon>Metazoa</taxon>
        <taxon>Ecdysozoa</taxon>
        <taxon>Arthropoda</taxon>
        <taxon>Chelicerata</taxon>
        <taxon>Arachnida</taxon>
        <taxon>Araneae</taxon>
        <taxon>Araneomorphae</taxon>
        <taxon>Entelegynae</taxon>
        <taxon>Araneoidea</taxon>
        <taxon>Araneidae</taxon>
        <taxon>Caerostris</taxon>
    </lineage>
</organism>
<evidence type="ECO:0000313" key="1">
    <source>
        <dbReference type="EMBL" id="GIY19775.1"/>
    </source>
</evidence>
<reference evidence="1 2" key="1">
    <citation type="submission" date="2021-06" db="EMBL/GenBank/DDBJ databases">
        <title>Caerostris darwini draft genome.</title>
        <authorList>
            <person name="Kono N."/>
            <person name="Arakawa K."/>
        </authorList>
    </citation>
    <scope>NUCLEOTIDE SEQUENCE [LARGE SCALE GENOMIC DNA]</scope>
</reference>
<protein>
    <submittedName>
        <fullName evidence="1">Uncharacterized protein</fullName>
    </submittedName>
</protein>
<gene>
    <name evidence="1" type="ORF">CDAR_365601</name>
</gene>
<dbReference type="EMBL" id="BPLQ01006071">
    <property type="protein sequence ID" value="GIY19775.1"/>
    <property type="molecule type" value="Genomic_DNA"/>
</dbReference>
<dbReference type="Proteomes" id="UP001054837">
    <property type="component" value="Unassembled WGS sequence"/>
</dbReference>
<dbReference type="AlphaFoldDB" id="A0AAV4RHR2"/>
<evidence type="ECO:0000313" key="2">
    <source>
        <dbReference type="Proteomes" id="UP001054837"/>
    </source>
</evidence>
<keyword evidence="2" id="KW-1185">Reference proteome</keyword>
<accession>A0AAV4RHR2</accession>
<name>A0AAV4RHR2_9ARAC</name>
<proteinExistence type="predicted"/>